<evidence type="ECO:0000313" key="3">
    <source>
        <dbReference type="EMBL" id="PSH70078.1"/>
    </source>
</evidence>
<evidence type="ECO:0000259" key="2">
    <source>
        <dbReference type="Pfam" id="PF08327"/>
    </source>
</evidence>
<dbReference type="Gene3D" id="3.30.530.20">
    <property type="match status" value="1"/>
</dbReference>
<dbReference type="OrthoDB" id="9800600at2"/>
<sequence length="177" mass="20373">MTEHATLDAYGVLTEPATLKIQRLLPGPIERVWAYLTDSELRSQWLAAGRMDMKVGAPVEFVWRNDELSNPPAQRPAGFPEEHRMQSRITELDPPHKLSVTWEGSGYVSFELQRQGNEVLLTVIHRRLPDRETLLQVAGGWHMHLDILIARATGKEPEPFWDGWSRLKQEYDRRLPA</sequence>
<protein>
    <submittedName>
        <fullName evidence="3">ATPase</fullName>
    </submittedName>
</protein>
<dbReference type="SUPFAM" id="SSF55961">
    <property type="entry name" value="Bet v1-like"/>
    <property type="match status" value="1"/>
</dbReference>
<dbReference type="RefSeq" id="WP_106709497.1">
    <property type="nucleotide sequence ID" value="NZ_PGGO01000002.1"/>
</dbReference>
<comment type="similarity">
    <text evidence="1">Belongs to the AHA1 family.</text>
</comment>
<name>A0A2P7BUD0_9HYPH</name>
<reference evidence="4" key="1">
    <citation type="submission" date="2017-11" db="EMBL/GenBank/DDBJ databases">
        <authorList>
            <person name="Kuznetsova I."/>
            <person name="Sazanova A."/>
            <person name="Chirak E."/>
            <person name="Safronova V."/>
            <person name="Willems A."/>
        </authorList>
    </citation>
    <scope>NUCLEOTIDE SEQUENCE [LARGE SCALE GENOMIC DNA]</scope>
    <source>
        <strain evidence="4">STM 196</strain>
    </source>
</reference>
<dbReference type="Pfam" id="PF08327">
    <property type="entry name" value="AHSA1"/>
    <property type="match status" value="1"/>
</dbReference>
<evidence type="ECO:0000313" key="4">
    <source>
        <dbReference type="Proteomes" id="UP000241444"/>
    </source>
</evidence>
<keyword evidence="4" id="KW-1185">Reference proteome</keyword>
<organism evidence="3 4">
    <name type="scientific">Phyllobacterium brassicacearum</name>
    <dbReference type="NCBI Taxonomy" id="314235"/>
    <lineage>
        <taxon>Bacteria</taxon>
        <taxon>Pseudomonadati</taxon>
        <taxon>Pseudomonadota</taxon>
        <taxon>Alphaproteobacteria</taxon>
        <taxon>Hyphomicrobiales</taxon>
        <taxon>Phyllobacteriaceae</taxon>
        <taxon>Phyllobacterium</taxon>
    </lineage>
</organism>
<accession>A0A2P7BUD0</accession>
<evidence type="ECO:0000256" key="1">
    <source>
        <dbReference type="ARBA" id="ARBA00006817"/>
    </source>
</evidence>
<dbReference type="Proteomes" id="UP000241444">
    <property type="component" value="Unassembled WGS sequence"/>
</dbReference>
<dbReference type="InterPro" id="IPR023393">
    <property type="entry name" value="START-like_dom_sf"/>
</dbReference>
<feature type="domain" description="Activator of Hsp90 ATPase homologue 1/2-like C-terminal" evidence="2">
    <location>
        <begin position="28"/>
        <end position="148"/>
    </location>
</feature>
<proteinExistence type="inferred from homology"/>
<dbReference type="EMBL" id="PGGO01000002">
    <property type="protein sequence ID" value="PSH70078.1"/>
    <property type="molecule type" value="Genomic_DNA"/>
</dbReference>
<dbReference type="InterPro" id="IPR013538">
    <property type="entry name" value="ASHA1/2-like_C"/>
</dbReference>
<comment type="caution">
    <text evidence="3">The sequence shown here is derived from an EMBL/GenBank/DDBJ whole genome shotgun (WGS) entry which is preliminary data.</text>
</comment>
<dbReference type="AlphaFoldDB" id="A0A2P7BUD0"/>
<dbReference type="CDD" id="cd08899">
    <property type="entry name" value="SRPBCC_CalC_Aha1-like_6"/>
    <property type="match status" value="1"/>
</dbReference>
<gene>
    <name evidence="3" type="ORF">CU102_02960</name>
</gene>